<dbReference type="GO" id="GO:0003924">
    <property type="term" value="F:GTPase activity"/>
    <property type="evidence" value="ECO:0007669"/>
    <property type="project" value="InterPro"/>
</dbReference>
<protein>
    <submittedName>
        <fullName evidence="4">Translation elongation factor 1A GTP binding domain family</fullName>
    </submittedName>
</protein>
<dbReference type="Gene3D" id="2.40.30.10">
    <property type="entry name" value="Translation factors"/>
    <property type="match status" value="1"/>
</dbReference>
<proteinExistence type="predicted"/>
<dbReference type="HOGENOM" id="CLU_012821_2_0_2"/>
<dbReference type="InterPro" id="IPR004161">
    <property type="entry name" value="EFTu-like_2"/>
</dbReference>
<organism evidence="4 5">
    <name type="scientific">Pyrobaculum calidifontis (strain DSM 21063 / JCM 11548 / VA1)</name>
    <dbReference type="NCBI Taxonomy" id="410359"/>
    <lineage>
        <taxon>Archaea</taxon>
        <taxon>Thermoproteota</taxon>
        <taxon>Thermoprotei</taxon>
        <taxon>Thermoproteales</taxon>
        <taxon>Thermoproteaceae</taxon>
        <taxon>Pyrobaculum</taxon>
    </lineage>
</organism>
<dbReference type="Pfam" id="PF00009">
    <property type="entry name" value="GTP_EFTU"/>
    <property type="match status" value="1"/>
</dbReference>
<evidence type="ECO:0000256" key="1">
    <source>
        <dbReference type="ARBA" id="ARBA00022741"/>
    </source>
</evidence>
<evidence type="ECO:0000313" key="5">
    <source>
        <dbReference type="Proteomes" id="UP000001431"/>
    </source>
</evidence>
<dbReference type="InterPro" id="IPR009000">
    <property type="entry name" value="Transl_B-barrel_sf"/>
</dbReference>
<accession>A3MTK7</accession>
<dbReference type="GO" id="GO:0003746">
    <property type="term" value="F:translation elongation factor activity"/>
    <property type="evidence" value="ECO:0007669"/>
    <property type="project" value="UniProtKB-KW"/>
</dbReference>
<dbReference type="SUPFAM" id="SSF50447">
    <property type="entry name" value="Translation proteins"/>
    <property type="match status" value="1"/>
</dbReference>
<keyword evidence="2" id="KW-0342">GTP-binding</keyword>
<dbReference type="FunFam" id="3.40.50.300:FF:001865">
    <property type="entry name" value="GTP-binding protein"/>
    <property type="match status" value="1"/>
</dbReference>
<dbReference type="InterPro" id="IPR009001">
    <property type="entry name" value="Transl_elong_EF1A/Init_IF2_C"/>
</dbReference>
<reference evidence="4" key="1">
    <citation type="submission" date="2007-02" db="EMBL/GenBank/DDBJ databases">
        <title>Complete sequence of Pyrobaculum calidifontis JCM 11548.</title>
        <authorList>
            <consortium name="US DOE Joint Genome Institute"/>
            <person name="Copeland A."/>
            <person name="Lucas S."/>
            <person name="Lapidus A."/>
            <person name="Barry K."/>
            <person name="Glavina del Rio T."/>
            <person name="Dalin E."/>
            <person name="Tice H."/>
            <person name="Pitluck S."/>
            <person name="Chain P."/>
            <person name="Malfatti S."/>
            <person name="Shin M."/>
            <person name="Vergez L."/>
            <person name="Schmutz J."/>
            <person name="Larimer F."/>
            <person name="Land M."/>
            <person name="Hauser L."/>
            <person name="Kyrpides N."/>
            <person name="Mikhailova N."/>
            <person name="Cozen A.E."/>
            <person name="Fitz-Gibbon S.T."/>
            <person name="House C.H."/>
            <person name="Saltikov C."/>
            <person name="Lowe T.M."/>
            <person name="Richardson P."/>
        </authorList>
    </citation>
    <scope>NUCLEOTIDE SEQUENCE [LARGE SCALE GENOMIC DNA]</scope>
    <source>
        <strain evidence="4">JCM 11548</strain>
    </source>
</reference>
<dbReference type="PANTHER" id="PTHR43721">
    <property type="entry name" value="ELONGATION FACTOR TU-RELATED"/>
    <property type="match status" value="1"/>
</dbReference>
<feature type="domain" description="Tr-type G" evidence="3">
    <location>
        <begin position="107"/>
        <end position="342"/>
    </location>
</feature>
<dbReference type="InterPro" id="IPR000795">
    <property type="entry name" value="T_Tr_GTP-bd_dom"/>
</dbReference>
<dbReference type="eggNOG" id="arCOG01562">
    <property type="taxonomic scope" value="Archaea"/>
</dbReference>
<dbReference type="GO" id="GO:0005525">
    <property type="term" value="F:GTP binding"/>
    <property type="evidence" value="ECO:0007669"/>
    <property type="project" value="UniProtKB-KW"/>
</dbReference>
<keyword evidence="4" id="KW-0251">Elongation factor</keyword>
<dbReference type="GeneID" id="4909373"/>
<dbReference type="Gene3D" id="3.40.50.300">
    <property type="entry name" value="P-loop containing nucleotide triphosphate hydrolases"/>
    <property type="match status" value="1"/>
</dbReference>
<dbReference type="InterPro" id="IPR050055">
    <property type="entry name" value="EF-Tu_GTPase"/>
</dbReference>
<dbReference type="PROSITE" id="PS51722">
    <property type="entry name" value="G_TR_2"/>
    <property type="match status" value="1"/>
</dbReference>
<dbReference type="CDD" id="cd04165">
    <property type="entry name" value="GTPBP1_like"/>
    <property type="match status" value="1"/>
</dbReference>
<dbReference type="Pfam" id="PF03144">
    <property type="entry name" value="GTP_EFTU_D2"/>
    <property type="match status" value="1"/>
</dbReference>
<keyword evidence="1" id="KW-0547">Nucleotide-binding</keyword>
<keyword evidence="4" id="KW-0648">Protein biosynthesis</keyword>
<dbReference type="InterPro" id="IPR027417">
    <property type="entry name" value="P-loop_NTPase"/>
</dbReference>
<dbReference type="AlphaFoldDB" id="A3MTK7"/>
<dbReference type="EMBL" id="CP000561">
    <property type="protein sequence ID" value="ABO07974.1"/>
    <property type="molecule type" value="Genomic_DNA"/>
</dbReference>
<evidence type="ECO:0000313" key="4">
    <source>
        <dbReference type="EMBL" id="ABO07974.1"/>
    </source>
</evidence>
<gene>
    <name evidence="4" type="ordered locus">Pcal_0547</name>
</gene>
<dbReference type="PANTHER" id="PTHR43721:SF9">
    <property type="entry name" value="GTP-BINDING PROTEIN 1"/>
    <property type="match status" value="1"/>
</dbReference>
<dbReference type="STRING" id="410359.Pcal_0547"/>
<name>A3MTK7_PYRCJ</name>
<sequence length="520" mass="56410">MDFYPPESEEGNVEYKLVLGEGDLDKLGGQLKRRLLEGGGEAIYVIGVSNDGRPLGLPDDELFKSLGVLREVAKRVGASLHLLRISEGVRGKVAEVLIRAVGREEPPPTVTIIVLGNVDAGKSTLVGVLTTGKLDDGRGLARAYASRYKHEVLTGRTSAVSMRLLGFVGDSVVNHKLVDPLDEAEVYRRSDKLALLVDVGGHERYVRTVLRGLFSSEPDYAALVVAANSGVQKMTKEHLGVAVALGIPVFVVVTRVDIAPPEVFQRTVEELVRLLKMPGVSKIPYVVKDMGDVVLAARAMSSGRVAPIFYVSNVTGQGVDMLAKFIALLPRRRRWDSGGEPLLYISDIYMVKGVGVVVGGLVERGAVKVGERLWLGPYEDGRWAPAVVKSIHLNRTPVERVGAGNFVTIALDRVEDVEKGMVLAARPLPSVREVVAEVLVLRHPTAIRAGFSGVFHYKAIRASAYIKELDRGVLMAGDNGVARIAFTRPWYIEGGVFIFRNGPTRIFGRVVRLENGTAIS</sequence>
<evidence type="ECO:0000256" key="2">
    <source>
        <dbReference type="ARBA" id="ARBA00023134"/>
    </source>
</evidence>
<dbReference type="InterPro" id="IPR035531">
    <property type="entry name" value="GTPBP1-like"/>
</dbReference>
<dbReference type="Proteomes" id="UP000001431">
    <property type="component" value="Chromosome"/>
</dbReference>
<dbReference type="SUPFAM" id="SSF52540">
    <property type="entry name" value="P-loop containing nucleoside triphosphate hydrolases"/>
    <property type="match status" value="1"/>
</dbReference>
<keyword evidence="5" id="KW-1185">Reference proteome</keyword>
<dbReference type="SUPFAM" id="SSF50465">
    <property type="entry name" value="EF-Tu/eEF-1alpha/eIF2-gamma C-terminal domain"/>
    <property type="match status" value="1"/>
</dbReference>
<evidence type="ECO:0000259" key="3">
    <source>
        <dbReference type="PROSITE" id="PS51722"/>
    </source>
</evidence>
<dbReference type="OrthoDB" id="30874at2157"/>
<dbReference type="KEGG" id="pcl:Pcal_0547"/>
<dbReference type="RefSeq" id="WP_011849232.1">
    <property type="nucleotide sequence ID" value="NC_009073.1"/>
</dbReference>